<dbReference type="EMBL" id="BART01030327">
    <property type="protein sequence ID" value="GAH16385.1"/>
    <property type="molecule type" value="Genomic_DNA"/>
</dbReference>
<reference evidence="1" key="1">
    <citation type="journal article" date="2014" name="Front. Microbiol.">
        <title>High frequency of phylogenetically diverse reductive dehalogenase-homologous genes in deep subseafloor sedimentary metagenomes.</title>
        <authorList>
            <person name="Kawai M."/>
            <person name="Futagami T."/>
            <person name="Toyoda A."/>
            <person name="Takaki Y."/>
            <person name="Nishi S."/>
            <person name="Hori S."/>
            <person name="Arai W."/>
            <person name="Tsubouchi T."/>
            <person name="Morono Y."/>
            <person name="Uchiyama I."/>
            <person name="Ito T."/>
            <person name="Fujiyama A."/>
            <person name="Inagaki F."/>
            <person name="Takami H."/>
        </authorList>
    </citation>
    <scope>NUCLEOTIDE SEQUENCE</scope>
    <source>
        <strain evidence="1">Expedition CK06-06</strain>
    </source>
</reference>
<dbReference type="SUPFAM" id="SSF53335">
    <property type="entry name" value="S-adenosyl-L-methionine-dependent methyltransferases"/>
    <property type="match status" value="1"/>
</dbReference>
<dbReference type="GO" id="GO:0008610">
    <property type="term" value="P:lipid biosynthetic process"/>
    <property type="evidence" value="ECO:0007669"/>
    <property type="project" value="InterPro"/>
</dbReference>
<evidence type="ECO:0008006" key="2">
    <source>
        <dbReference type="Google" id="ProtNLM"/>
    </source>
</evidence>
<sequence>MAYPDKGEIMMEESLDMPLAEILPIIQNRMLSQMTYFGVKAVKSPLDFWIYREIIFEQKPDIIIEIGNFRGGSILALAHICDNIGHGKII</sequence>
<dbReference type="InterPro" id="IPR029063">
    <property type="entry name" value="SAM-dependent_MTases_sf"/>
</dbReference>
<name>X1E7N5_9ZZZZ</name>
<accession>X1E7N5</accession>
<dbReference type="InterPro" id="IPR007072">
    <property type="entry name" value="RNMT_CmcI"/>
</dbReference>
<dbReference type="Gene3D" id="3.40.50.150">
    <property type="entry name" value="Vaccinia Virus protein VP39"/>
    <property type="match status" value="1"/>
</dbReference>
<gene>
    <name evidence="1" type="ORF">S01H4_52989</name>
</gene>
<protein>
    <recommendedName>
        <fullName evidence="2">Rhamnosyl O-methyltransferase</fullName>
    </recommendedName>
</protein>
<evidence type="ECO:0000313" key="1">
    <source>
        <dbReference type="EMBL" id="GAH16385.1"/>
    </source>
</evidence>
<comment type="caution">
    <text evidence="1">The sequence shown here is derived from an EMBL/GenBank/DDBJ whole genome shotgun (WGS) entry which is preliminary data.</text>
</comment>
<feature type="non-terminal residue" evidence="1">
    <location>
        <position position="90"/>
    </location>
</feature>
<dbReference type="Pfam" id="PF04989">
    <property type="entry name" value="RMNT_CmcI"/>
    <property type="match status" value="1"/>
</dbReference>
<dbReference type="AlphaFoldDB" id="X1E7N5"/>
<dbReference type="GO" id="GO:0008168">
    <property type="term" value="F:methyltransferase activity"/>
    <property type="evidence" value="ECO:0007669"/>
    <property type="project" value="InterPro"/>
</dbReference>
<proteinExistence type="predicted"/>
<organism evidence="1">
    <name type="scientific">marine sediment metagenome</name>
    <dbReference type="NCBI Taxonomy" id="412755"/>
    <lineage>
        <taxon>unclassified sequences</taxon>
        <taxon>metagenomes</taxon>
        <taxon>ecological metagenomes</taxon>
    </lineage>
</organism>